<accession>A0ABN6DSA6</accession>
<feature type="domain" description="N-acetyltransferase" evidence="3">
    <location>
        <begin position="2"/>
        <end position="167"/>
    </location>
</feature>
<dbReference type="EMBL" id="AP024330">
    <property type="protein sequence ID" value="BCQ37382.1"/>
    <property type="molecule type" value="Genomic_DNA"/>
</dbReference>
<reference evidence="4 5" key="1">
    <citation type="submission" date="2021-01" db="EMBL/GenBank/DDBJ databases">
        <title>Complete genome sequence of Erwinia rhapontici MAFF 311153.</title>
        <authorList>
            <person name="Morohoshi T."/>
            <person name="Someya N."/>
        </authorList>
    </citation>
    <scope>NUCLEOTIDE SEQUENCE [LARGE SCALE GENOMIC DNA]</scope>
    <source>
        <strain evidence="4 5">MAFF 311153</strain>
        <plasmid evidence="4 5">pERA53</plasmid>
    </source>
</reference>
<keyword evidence="2" id="KW-0012">Acyltransferase</keyword>
<protein>
    <recommendedName>
        <fullName evidence="3">N-acetyltransferase domain-containing protein</fullName>
    </recommendedName>
</protein>
<keyword evidence="1" id="KW-0808">Transferase</keyword>
<dbReference type="PANTHER" id="PTHR43800:SF1">
    <property type="entry name" value="PEPTIDYL-LYSINE N-ACETYLTRANSFERASE YJAB"/>
    <property type="match status" value="1"/>
</dbReference>
<dbReference type="Pfam" id="PF00583">
    <property type="entry name" value="Acetyltransf_1"/>
    <property type="match status" value="1"/>
</dbReference>
<evidence type="ECO:0000256" key="1">
    <source>
        <dbReference type="ARBA" id="ARBA00022679"/>
    </source>
</evidence>
<gene>
    <name evidence="4" type="ORF">ERHA53_47250</name>
</gene>
<evidence type="ECO:0000259" key="3">
    <source>
        <dbReference type="PROSITE" id="PS51186"/>
    </source>
</evidence>
<geneLocation type="plasmid" evidence="4 5">
    <name>pERA53</name>
</geneLocation>
<name>A0ABN6DSA6_ERWRD</name>
<evidence type="ECO:0000313" key="5">
    <source>
        <dbReference type="Proteomes" id="UP000677515"/>
    </source>
</evidence>
<dbReference type="PANTHER" id="PTHR43800">
    <property type="entry name" value="PEPTIDYL-LYSINE N-ACETYLTRANSFERASE YJAB"/>
    <property type="match status" value="1"/>
</dbReference>
<evidence type="ECO:0000256" key="2">
    <source>
        <dbReference type="ARBA" id="ARBA00023315"/>
    </source>
</evidence>
<keyword evidence="4" id="KW-0614">Plasmid</keyword>
<keyword evidence="5" id="KW-1185">Reference proteome</keyword>
<proteinExistence type="predicted"/>
<organism evidence="4 5">
    <name type="scientific">Erwinia rhapontici</name>
    <name type="common">Pectobacterium rhapontici</name>
    <dbReference type="NCBI Taxonomy" id="55212"/>
    <lineage>
        <taxon>Bacteria</taxon>
        <taxon>Pseudomonadati</taxon>
        <taxon>Pseudomonadota</taxon>
        <taxon>Gammaproteobacteria</taxon>
        <taxon>Enterobacterales</taxon>
        <taxon>Erwiniaceae</taxon>
        <taxon>Erwinia</taxon>
    </lineage>
</organism>
<sequence>MIQLRKAQYSDADAIAHLHAAGWRDTYGNVMSSDFLENHAQNERFSHWQSLLNQSNRDVAVFVAENEENIEGFICVMLKKDAQWGAYIDSLHVSSALRGQGAGKKLLHHAAEWVCSEDAKSPLYLWVFEDNVRATNYYQRLGGVITEHTVSDMPSSDNAPVFRISWNNAVQLVMSTR</sequence>
<dbReference type="CDD" id="cd04301">
    <property type="entry name" value="NAT_SF"/>
    <property type="match status" value="1"/>
</dbReference>
<dbReference type="SUPFAM" id="SSF55729">
    <property type="entry name" value="Acyl-CoA N-acyltransferases (Nat)"/>
    <property type="match status" value="1"/>
</dbReference>
<dbReference type="RefSeq" id="WP_244874740.1">
    <property type="nucleotide sequence ID" value="NZ_AP024330.1"/>
</dbReference>
<dbReference type="PROSITE" id="PS51186">
    <property type="entry name" value="GNAT"/>
    <property type="match status" value="1"/>
</dbReference>
<dbReference type="Proteomes" id="UP000677515">
    <property type="component" value="Plasmid pERA53"/>
</dbReference>
<dbReference type="InterPro" id="IPR016181">
    <property type="entry name" value="Acyl_CoA_acyltransferase"/>
</dbReference>
<evidence type="ECO:0000313" key="4">
    <source>
        <dbReference type="EMBL" id="BCQ37382.1"/>
    </source>
</evidence>
<dbReference type="InterPro" id="IPR000182">
    <property type="entry name" value="GNAT_dom"/>
</dbReference>
<dbReference type="Gene3D" id="3.40.630.30">
    <property type="match status" value="1"/>
</dbReference>